<evidence type="ECO:0000256" key="1">
    <source>
        <dbReference type="ARBA" id="ARBA00004651"/>
    </source>
</evidence>
<keyword evidence="4" id="KW-0547">Nucleotide-binding</keyword>
<keyword evidence="11" id="KW-1185">Reference proteome</keyword>
<dbReference type="InterPro" id="IPR027417">
    <property type="entry name" value="P-loop_NTPase"/>
</dbReference>
<accession>T0GNM8</accession>
<evidence type="ECO:0000256" key="5">
    <source>
        <dbReference type="ARBA" id="ARBA00022840"/>
    </source>
</evidence>
<dbReference type="AlphaFoldDB" id="T0GNM8"/>
<dbReference type="EMBL" id="ATHO01000109">
    <property type="protein sequence ID" value="EQB05466.1"/>
    <property type="molecule type" value="Genomic_DNA"/>
</dbReference>
<keyword evidence="5" id="KW-0067">ATP-binding</keyword>
<proteinExistence type="predicted"/>
<dbReference type="PANTHER" id="PTHR32309">
    <property type="entry name" value="TYROSINE-PROTEIN KINASE"/>
    <property type="match status" value="1"/>
</dbReference>
<keyword evidence="3 8" id="KW-0812">Transmembrane</keyword>
<keyword evidence="7 8" id="KW-0472">Membrane</keyword>
<evidence type="ECO:0000256" key="3">
    <source>
        <dbReference type="ARBA" id="ARBA00022692"/>
    </source>
</evidence>
<feature type="transmembrane region" description="Helical" evidence="8">
    <location>
        <begin position="66"/>
        <end position="87"/>
    </location>
</feature>
<dbReference type="InterPro" id="IPR005702">
    <property type="entry name" value="Wzc-like_C"/>
</dbReference>
<dbReference type="PANTHER" id="PTHR32309:SF31">
    <property type="entry name" value="CAPSULAR EXOPOLYSACCHARIDE FAMILY"/>
    <property type="match status" value="1"/>
</dbReference>
<dbReference type="GO" id="GO:0005886">
    <property type="term" value="C:plasma membrane"/>
    <property type="evidence" value="ECO:0007669"/>
    <property type="project" value="UniProtKB-SubCell"/>
</dbReference>
<evidence type="ECO:0000256" key="7">
    <source>
        <dbReference type="ARBA" id="ARBA00023136"/>
    </source>
</evidence>
<evidence type="ECO:0000256" key="8">
    <source>
        <dbReference type="SAM" id="Phobius"/>
    </source>
</evidence>
<evidence type="ECO:0000256" key="4">
    <source>
        <dbReference type="ARBA" id="ARBA00022741"/>
    </source>
</evidence>
<evidence type="ECO:0000313" key="10">
    <source>
        <dbReference type="EMBL" id="EQB05466.1"/>
    </source>
</evidence>
<dbReference type="Pfam" id="PF02706">
    <property type="entry name" value="Wzz"/>
    <property type="match status" value="1"/>
</dbReference>
<dbReference type="CDD" id="cd05387">
    <property type="entry name" value="BY-kinase"/>
    <property type="match status" value="1"/>
</dbReference>
<feature type="domain" description="Polysaccharide chain length determinant N-terminal" evidence="9">
    <location>
        <begin position="56"/>
        <end position="139"/>
    </location>
</feature>
<dbReference type="Gene3D" id="3.40.50.300">
    <property type="entry name" value="P-loop containing nucleotide triphosphate hydrolases"/>
    <property type="match status" value="1"/>
</dbReference>
<organism evidence="10 11">
    <name type="scientific">Sphingobium quisquiliarum P25</name>
    <dbReference type="NCBI Taxonomy" id="1329909"/>
    <lineage>
        <taxon>Bacteria</taxon>
        <taxon>Pseudomonadati</taxon>
        <taxon>Pseudomonadota</taxon>
        <taxon>Alphaproteobacteria</taxon>
        <taxon>Sphingomonadales</taxon>
        <taxon>Sphingomonadaceae</taxon>
        <taxon>Sphingobium</taxon>
    </lineage>
</organism>
<sequence length="783" mass="84679">MVKGTAIGPGTARVPRKMREIGMASAQLTLTDGSGSAGGHARPRDLSFELQQMTARQIWFLLRRHIKLVAGIVITCVLIVLAIQLQLPKRYQATATVQVQLNDSSGSNQADAVRNQQRVANEARMYRSQALAEQVVRDLKLHRNPAFNNGVTMKVPLAASHLLNDTQVASSTDSDVIDITVQSGDPELAARIANRFVQSLQKLRSERRQVWRDEVTRALANEAGRLSSEAWRAEQAVADFRRDHAMPVGAGSAEDYQQMNRLAVEAASSAALSSGMRAQAAGVSSAAGMRTVAGATSPALDNLQRQYDDLSRQRSEMAVQMGANHPQMQALTAQISQVSNAMTQERASVIAAQQARNNADAGRERAMAMAEANAAAARAGQLQARLNDITSAAFRNNANSVDLSILERKAEVARQAYLTTAQRAQTVRAELESTGVNSTMMSAAPVPLTPVAPAPKKMALAAFVGSSMLALLIVLGIEMFDNRLRSGDQLRRLFGLRTLAMLPGLPDPIGPSIEENPVVTEPQSLFTEVARNLASEVEALPRLEGSQRVLVTSPLPGDGKSSVALTLAAAAASMGRRAIVVDLDLRRPGPSVLRSIQDNSNLPDLIDVLTHSGETRKLIPQVESHVEHDPAYGAAPAALLPVVLSTREQIRNPAALVQGWQVARLLDELREQFDLVVINAPAILAVRDARTLSSLADSTIMVVRWGSTTVEQLRASLQMVNNQVAGAVFNQVDYEEHARRGYGDAVQFYMGSAAYYSDSFPVRQKWTKAASDRVRRVFTREAA</sequence>
<name>T0GNM8_9SPHN</name>
<dbReference type="InterPro" id="IPR050445">
    <property type="entry name" value="Bact_polysacc_biosynth/exp"/>
</dbReference>
<keyword evidence="2" id="KW-1003">Cell membrane</keyword>
<dbReference type="InterPro" id="IPR003856">
    <property type="entry name" value="LPS_length_determ_N"/>
</dbReference>
<dbReference type="PATRIC" id="fig|1329909.3.peg.2425"/>
<gene>
    <name evidence="10" type="ORF">L288_12535</name>
</gene>
<evidence type="ECO:0000256" key="6">
    <source>
        <dbReference type="ARBA" id="ARBA00022989"/>
    </source>
</evidence>
<evidence type="ECO:0000259" key="9">
    <source>
        <dbReference type="Pfam" id="PF02706"/>
    </source>
</evidence>
<evidence type="ECO:0000313" key="11">
    <source>
        <dbReference type="Proteomes" id="UP000015525"/>
    </source>
</evidence>
<reference evidence="10 11" key="1">
    <citation type="journal article" date="2013" name="Genome Announc.">
        <title>Draft Genome Sequence of Sphingobium quisquiliarum Strain P25T, a Novel Hexachlorocyclohexane (HCH)-Degrading Bacterium Isolated from an HCH Dumpsite.</title>
        <authorList>
            <person name="Kumar Singh A."/>
            <person name="Sangwan N."/>
            <person name="Sharma A."/>
            <person name="Gupta V."/>
            <person name="Khurana J.P."/>
            <person name="Lal R."/>
        </authorList>
    </citation>
    <scope>NUCLEOTIDE SEQUENCE [LARGE SCALE GENOMIC DNA]</scope>
    <source>
        <strain evidence="10 11">P25</strain>
    </source>
</reference>
<protein>
    <submittedName>
        <fullName evidence="10">Succinoglycan biosynthesis protein ExoP</fullName>
    </submittedName>
</protein>
<keyword evidence="6 8" id="KW-1133">Transmembrane helix</keyword>
<evidence type="ECO:0000256" key="2">
    <source>
        <dbReference type="ARBA" id="ARBA00022475"/>
    </source>
</evidence>
<dbReference type="SUPFAM" id="SSF52540">
    <property type="entry name" value="P-loop containing nucleoside triphosphate hydrolases"/>
    <property type="match status" value="1"/>
</dbReference>
<comment type="caution">
    <text evidence="10">The sequence shown here is derived from an EMBL/GenBank/DDBJ whole genome shotgun (WGS) entry which is preliminary data.</text>
</comment>
<comment type="subcellular location">
    <subcellularLocation>
        <location evidence="1">Cell membrane</location>
        <topology evidence="1">Multi-pass membrane protein</topology>
    </subcellularLocation>
</comment>
<dbReference type="Proteomes" id="UP000015525">
    <property type="component" value="Unassembled WGS sequence"/>
</dbReference>